<gene>
    <name evidence="1" type="ORF">F5983_02565</name>
</gene>
<sequence>MAPMSNSYAQPILRTADLSEGLRSVERLLGIADLRDLEVDFDVLVSSAHVLTPLLKLFPDAEWWAEGGRSGSSAKGDAPSAHLPVRLGSWAAPVETVGPFLDALGGSPATVRWDFMGWPAAPEVGLGVGGARGAFVTLCVNARDLELEEPATDHTVFVHVKQVEAERAPWLAAQVGLRVIGDLVMAPY</sequence>
<evidence type="ECO:0000313" key="2">
    <source>
        <dbReference type="Proteomes" id="UP000326907"/>
    </source>
</evidence>
<accession>A0A5N5ET21</accession>
<reference evidence="1 2" key="1">
    <citation type="submission" date="2019-09" db="EMBL/GenBank/DDBJ databases">
        <authorList>
            <person name="Liu P."/>
        </authorList>
    </citation>
    <scope>NUCLEOTIDE SEQUENCE [LARGE SCALE GENOMIC DNA]</scope>
    <source>
        <strain evidence="1 2">TRM68085</strain>
    </source>
</reference>
<comment type="caution">
    <text evidence="1">The sequence shown here is derived from an EMBL/GenBank/DDBJ whole genome shotgun (WGS) entry which is preliminary data.</text>
</comment>
<organism evidence="1 2">
    <name type="scientific">Streptomyces arboris</name>
    <dbReference type="NCBI Taxonomy" id="2600619"/>
    <lineage>
        <taxon>Bacteria</taxon>
        <taxon>Bacillati</taxon>
        <taxon>Actinomycetota</taxon>
        <taxon>Actinomycetes</taxon>
        <taxon>Kitasatosporales</taxon>
        <taxon>Streptomycetaceae</taxon>
        <taxon>Streptomyces</taxon>
    </lineage>
</organism>
<keyword evidence="2" id="KW-1185">Reference proteome</keyword>
<dbReference type="Proteomes" id="UP000326907">
    <property type="component" value="Unassembled WGS sequence"/>
</dbReference>
<evidence type="ECO:0000313" key="1">
    <source>
        <dbReference type="EMBL" id="KAB2593917.1"/>
    </source>
</evidence>
<dbReference type="EMBL" id="VYUA01000002">
    <property type="protein sequence ID" value="KAB2593917.1"/>
    <property type="molecule type" value="Genomic_DNA"/>
</dbReference>
<protein>
    <submittedName>
        <fullName evidence="1">Uncharacterized protein</fullName>
    </submittedName>
</protein>
<name>A0A5N5ET21_9ACTN</name>
<dbReference type="AlphaFoldDB" id="A0A5N5ET21"/>
<proteinExistence type="predicted"/>